<dbReference type="EMBL" id="LAZR01065471">
    <property type="protein sequence ID" value="KKK55476.1"/>
    <property type="molecule type" value="Genomic_DNA"/>
</dbReference>
<evidence type="ECO:0000313" key="1">
    <source>
        <dbReference type="EMBL" id="KKK55476.1"/>
    </source>
</evidence>
<accession>A0A0F8Z5W8</accession>
<gene>
    <name evidence="1" type="ORF">LCGC14_3074180</name>
</gene>
<dbReference type="InterPro" id="IPR011990">
    <property type="entry name" value="TPR-like_helical_dom_sf"/>
</dbReference>
<dbReference type="SUPFAM" id="SSF48452">
    <property type="entry name" value="TPR-like"/>
    <property type="match status" value="1"/>
</dbReference>
<evidence type="ECO:0008006" key="2">
    <source>
        <dbReference type="Google" id="ProtNLM"/>
    </source>
</evidence>
<name>A0A0F8Z5W8_9ZZZZ</name>
<proteinExistence type="predicted"/>
<reference evidence="1" key="1">
    <citation type="journal article" date="2015" name="Nature">
        <title>Complex archaea that bridge the gap between prokaryotes and eukaryotes.</title>
        <authorList>
            <person name="Spang A."/>
            <person name="Saw J.H."/>
            <person name="Jorgensen S.L."/>
            <person name="Zaremba-Niedzwiedzka K."/>
            <person name="Martijn J."/>
            <person name="Lind A.E."/>
            <person name="van Eijk R."/>
            <person name="Schleper C."/>
            <person name="Guy L."/>
            <person name="Ettema T.J."/>
        </authorList>
    </citation>
    <scope>NUCLEOTIDE SEQUENCE</scope>
</reference>
<organism evidence="1">
    <name type="scientific">marine sediment metagenome</name>
    <dbReference type="NCBI Taxonomy" id="412755"/>
    <lineage>
        <taxon>unclassified sequences</taxon>
        <taxon>metagenomes</taxon>
        <taxon>ecological metagenomes</taxon>
    </lineage>
</organism>
<comment type="caution">
    <text evidence="1">The sequence shown here is derived from an EMBL/GenBank/DDBJ whole genome shotgun (WGS) entry which is preliminary data.</text>
</comment>
<protein>
    <recommendedName>
        <fullName evidence="2">RagB/SusD domain-containing protein</fullName>
    </recommendedName>
</protein>
<dbReference type="Gene3D" id="1.25.40.390">
    <property type="match status" value="1"/>
</dbReference>
<sequence length="52" mass="6097">YTLLRYGKWFERTQMHNAVAGPNITDRDKLFPIPQDVIDANLTTEMRQNPGY</sequence>
<feature type="non-terminal residue" evidence="1">
    <location>
        <position position="1"/>
    </location>
</feature>
<dbReference type="AlphaFoldDB" id="A0A0F8Z5W8"/>